<dbReference type="AlphaFoldDB" id="A0A7V8JNJ1"/>
<protein>
    <submittedName>
        <fullName evidence="1">Uncharacterized protein</fullName>
    </submittedName>
</protein>
<sequence length="55" mass="6016">MAVIWAPVASDRFITKPEGFTGAAAVRMKMLAVVQFWRTVHRLSTAKSVGEPPTT</sequence>
<accession>A0A7V8JNJ1</accession>
<organism evidence="1 2">
    <name type="scientific">Paracidovorax wautersii</name>
    <dbReference type="NCBI Taxonomy" id="1177982"/>
    <lineage>
        <taxon>Bacteria</taxon>
        <taxon>Pseudomonadati</taxon>
        <taxon>Pseudomonadota</taxon>
        <taxon>Betaproteobacteria</taxon>
        <taxon>Burkholderiales</taxon>
        <taxon>Comamonadaceae</taxon>
        <taxon>Paracidovorax</taxon>
    </lineage>
</organism>
<dbReference type="Proteomes" id="UP000461670">
    <property type="component" value="Unassembled WGS sequence"/>
</dbReference>
<proteinExistence type="predicted"/>
<evidence type="ECO:0000313" key="1">
    <source>
        <dbReference type="EMBL" id="KAF1017961.1"/>
    </source>
</evidence>
<comment type="caution">
    <text evidence="1">The sequence shown here is derived from an EMBL/GenBank/DDBJ whole genome shotgun (WGS) entry which is preliminary data.</text>
</comment>
<reference evidence="2" key="1">
    <citation type="journal article" date="2020" name="MBio">
        <title>Horizontal gene transfer to a defensive symbiont with a reduced genome amongst a multipartite beetle microbiome.</title>
        <authorList>
            <person name="Waterworth S.C."/>
            <person name="Florez L.V."/>
            <person name="Rees E.R."/>
            <person name="Hertweck C."/>
            <person name="Kaltenpoth M."/>
            <person name="Kwan J.C."/>
        </authorList>
    </citation>
    <scope>NUCLEOTIDE SEQUENCE [LARGE SCALE GENOMIC DNA]</scope>
</reference>
<dbReference type="EMBL" id="WNDQ01000101">
    <property type="protein sequence ID" value="KAF1017961.1"/>
    <property type="molecule type" value="Genomic_DNA"/>
</dbReference>
<evidence type="ECO:0000313" key="2">
    <source>
        <dbReference type="Proteomes" id="UP000461670"/>
    </source>
</evidence>
<gene>
    <name evidence="1" type="ORF">GAK30_03820</name>
</gene>
<name>A0A7V8JNJ1_9BURK</name>